<dbReference type="PANTHER" id="PTHR11777:SF9">
    <property type="entry name" value="ALANINE--TRNA LIGASE, CYTOPLASMIC"/>
    <property type="match status" value="1"/>
</dbReference>
<dbReference type="InterPro" id="IPR018162">
    <property type="entry name" value="Ala-tRNA-ligase_IIc_anticod-bd"/>
</dbReference>
<reference evidence="12" key="1">
    <citation type="submission" date="2019-12" db="UniProtKB">
        <authorList>
            <consortium name="WormBaseParasite"/>
        </authorList>
    </citation>
    <scope>IDENTIFICATION</scope>
</reference>
<evidence type="ECO:0000256" key="3">
    <source>
        <dbReference type="ARBA" id="ARBA00022555"/>
    </source>
</evidence>
<sequence>MKHTWSADRVRRTFVGFFEHLGYVHYPSASLRPPKEDRSLLFTNAGVVQFKPVLLGTAPPGSRLVSLTKAVNCQRCVRLTDLELVGSDRRHLSFFEMLGNWSFNGQLSKKTVCRQAWSILTDVFQIPADRLVVTYFLGDEKLGVAGDIETRDIWLEIGLKPDVILARSAADNFWRLGPSGPCGPCTEIYYRLGVEGMVELWNIVFMDYCQLSESQMVRLQASHIDTGLGLERLCALLQQVHSPFVTDLFQPIMEEISRAGNLPPYADLYGSDDAGKLFSNYRIIADHCRMCVFALADGIVPGPHLAGYVLRKTMRRAIYCASLLLPNSNFLRQVVDRVIDVMVGAYPELESKRSKIVNFLSKEEESFRRTLSNARERFSRMLRSKGPSGITALDLFLLYNTFGLPRSVVEDLAVKCSVTFSREKFDALLWQHREASRSSEAIGA</sequence>
<dbReference type="InterPro" id="IPR018165">
    <property type="entry name" value="Ala-tRNA-synth_IIc_core"/>
</dbReference>
<feature type="domain" description="Alanyl-transfer RNA synthetases family profile" evidence="10">
    <location>
        <begin position="5"/>
        <end position="444"/>
    </location>
</feature>
<dbReference type="GO" id="GO:0005739">
    <property type="term" value="C:mitochondrion"/>
    <property type="evidence" value="ECO:0007669"/>
    <property type="project" value="TreeGrafter"/>
</dbReference>
<evidence type="ECO:0000256" key="2">
    <source>
        <dbReference type="ARBA" id="ARBA00013168"/>
    </source>
</evidence>
<evidence type="ECO:0000313" key="11">
    <source>
        <dbReference type="Proteomes" id="UP000046395"/>
    </source>
</evidence>
<dbReference type="PROSITE" id="PS50860">
    <property type="entry name" value="AA_TRNA_LIGASE_II_ALA"/>
    <property type="match status" value="1"/>
</dbReference>
<dbReference type="PRINTS" id="PR00980">
    <property type="entry name" value="TRNASYNTHALA"/>
</dbReference>
<dbReference type="GO" id="GO:0002161">
    <property type="term" value="F:aminoacyl-tRNA deacylase activity"/>
    <property type="evidence" value="ECO:0007669"/>
    <property type="project" value="TreeGrafter"/>
</dbReference>
<organism evidence="11 12">
    <name type="scientific">Trichuris muris</name>
    <name type="common">Mouse whipworm</name>
    <dbReference type="NCBI Taxonomy" id="70415"/>
    <lineage>
        <taxon>Eukaryota</taxon>
        <taxon>Metazoa</taxon>
        <taxon>Ecdysozoa</taxon>
        <taxon>Nematoda</taxon>
        <taxon>Enoplea</taxon>
        <taxon>Dorylaimia</taxon>
        <taxon>Trichinellida</taxon>
        <taxon>Trichuridae</taxon>
        <taxon>Trichuris</taxon>
    </lineage>
</organism>
<dbReference type="GO" id="GO:0004813">
    <property type="term" value="F:alanine-tRNA ligase activity"/>
    <property type="evidence" value="ECO:0007669"/>
    <property type="project" value="UniProtKB-EC"/>
</dbReference>
<evidence type="ECO:0000256" key="5">
    <source>
        <dbReference type="ARBA" id="ARBA00022741"/>
    </source>
</evidence>
<proteinExistence type="inferred from homology"/>
<keyword evidence="5" id="KW-0547">Nucleotide-binding</keyword>
<dbReference type="InterPro" id="IPR050058">
    <property type="entry name" value="Ala-tRNA_ligase"/>
</dbReference>
<evidence type="ECO:0000256" key="7">
    <source>
        <dbReference type="ARBA" id="ARBA00022884"/>
    </source>
</evidence>
<evidence type="ECO:0000256" key="1">
    <source>
        <dbReference type="ARBA" id="ARBA00008226"/>
    </source>
</evidence>
<dbReference type="STRING" id="70415.A0A5S6QED3"/>
<dbReference type="EC" id="6.1.1.7" evidence="2"/>
<keyword evidence="8" id="KW-0648">Protein biosynthesis</keyword>
<dbReference type="InterPro" id="IPR018164">
    <property type="entry name" value="Ala-tRNA-synth_IIc_N"/>
</dbReference>
<dbReference type="SUPFAM" id="SSF55681">
    <property type="entry name" value="Class II aaRS and biotin synthetases"/>
    <property type="match status" value="1"/>
</dbReference>
<evidence type="ECO:0000256" key="6">
    <source>
        <dbReference type="ARBA" id="ARBA00022840"/>
    </source>
</evidence>
<dbReference type="CDD" id="cd00673">
    <property type="entry name" value="AlaRS_core"/>
    <property type="match status" value="1"/>
</dbReference>
<comment type="similarity">
    <text evidence="1">Belongs to the class-II aminoacyl-tRNA synthetase family.</text>
</comment>
<dbReference type="GO" id="GO:0005524">
    <property type="term" value="F:ATP binding"/>
    <property type="evidence" value="ECO:0007669"/>
    <property type="project" value="UniProtKB-KW"/>
</dbReference>
<dbReference type="PANTHER" id="PTHR11777">
    <property type="entry name" value="ALANYL-TRNA SYNTHETASE"/>
    <property type="match status" value="1"/>
</dbReference>
<keyword evidence="9" id="KW-0030">Aminoacyl-tRNA synthetase</keyword>
<accession>A0A5S6QED3</accession>
<dbReference type="InterPro" id="IPR045864">
    <property type="entry name" value="aa-tRNA-synth_II/BPL/LPL"/>
</dbReference>
<keyword evidence="7" id="KW-0694">RNA-binding</keyword>
<evidence type="ECO:0000259" key="10">
    <source>
        <dbReference type="PROSITE" id="PS50860"/>
    </source>
</evidence>
<dbReference type="Proteomes" id="UP000046395">
    <property type="component" value="Unassembled WGS sequence"/>
</dbReference>
<dbReference type="Gene3D" id="3.30.930.10">
    <property type="entry name" value="Bira Bifunctional Protein, Domain 2"/>
    <property type="match status" value="1"/>
</dbReference>
<evidence type="ECO:0000313" key="12">
    <source>
        <dbReference type="WBParaSite" id="TMUE_1000005460.1"/>
    </source>
</evidence>
<dbReference type="GO" id="GO:0006419">
    <property type="term" value="P:alanyl-tRNA aminoacylation"/>
    <property type="evidence" value="ECO:0007669"/>
    <property type="project" value="InterPro"/>
</dbReference>
<keyword evidence="6" id="KW-0067">ATP-binding</keyword>
<evidence type="ECO:0000256" key="8">
    <source>
        <dbReference type="ARBA" id="ARBA00022917"/>
    </source>
</evidence>
<keyword evidence="11" id="KW-1185">Reference proteome</keyword>
<dbReference type="GO" id="GO:0000049">
    <property type="term" value="F:tRNA binding"/>
    <property type="evidence" value="ECO:0007669"/>
    <property type="project" value="UniProtKB-KW"/>
</dbReference>
<name>A0A5S6QED3_TRIMR</name>
<dbReference type="Pfam" id="PF01411">
    <property type="entry name" value="tRNA-synt_2c"/>
    <property type="match status" value="1"/>
</dbReference>
<dbReference type="AlphaFoldDB" id="A0A5S6QED3"/>
<dbReference type="SUPFAM" id="SSF101353">
    <property type="entry name" value="Putative anticodon-binding domain of alanyl-tRNA synthetase (AlaRS)"/>
    <property type="match status" value="1"/>
</dbReference>
<keyword evidence="3" id="KW-0820">tRNA-binding</keyword>
<dbReference type="InterPro" id="IPR002318">
    <property type="entry name" value="Ala-tRNA-lgiase_IIc"/>
</dbReference>
<dbReference type="WBParaSite" id="TMUE_1000005460.1">
    <property type="protein sequence ID" value="TMUE_1000005460.1"/>
    <property type="gene ID" value="WBGene00287740"/>
</dbReference>
<keyword evidence="4" id="KW-0436">Ligase</keyword>
<evidence type="ECO:0000256" key="4">
    <source>
        <dbReference type="ARBA" id="ARBA00022598"/>
    </source>
</evidence>
<protein>
    <recommendedName>
        <fullName evidence="2">alanine--tRNA ligase</fullName>
        <ecNumber evidence="2">6.1.1.7</ecNumber>
    </recommendedName>
</protein>
<evidence type="ECO:0000256" key="9">
    <source>
        <dbReference type="ARBA" id="ARBA00023146"/>
    </source>
</evidence>